<evidence type="ECO:0000256" key="1">
    <source>
        <dbReference type="ARBA" id="ARBA00009175"/>
    </source>
</evidence>
<dbReference type="Pfam" id="PF13531">
    <property type="entry name" value="SBP_bac_11"/>
    <property type="match status" value="1"/>
</dbReference>
<dbReference type="NCBIfam" id="NF007958">
    <property type="entry name" value="PRK10677.1"/>
    <property type="match status" value="1"/>
</dbReference>
<dbReference type="PIRSF" id="PIRSF004846">
    <property type="entry name" value="ModA"/>
    <property type="match status" value="1"/>
</dbReference>
<feature type="binding site" evidence="6">
    <location>
        <position position="40"/>
    </location>
    <ligand>
        <name>molybdate</name>
        <dbReference type="ChEBI" id="CHEBI:36264"/>
    </ligand>
</feature>
<feature type="binding site" evidence="6">
    <location>
        <position position="197"/>
    </location>
    <ligand>
        <name>molybdate</name>
        <dbReference type="ChEBI" id="CHEBI:36264"/>
    </ligand>
</feature>
<dbReference type="EMBL" id="FOFG01000017">
    <property type="protein sequence ID" value="SER38752.1"/>
    <property type="molecule type" value="Genomic_DNA"/>
</dbReference>
<dbReference type="GO" id="GO:0015689">
    <property type="term" value="P:molybdate ion transport"/>
    <property type="evidence" value="ECO:0007669"/>
    <property type="project" value="InterPro"/>
</dbReference>
<organism evidence="8 9">
    <name type="scientific">Faunimonas pinastri</name>
    <dbReference type="NCBI Taxonomy" id="1855383"/>
    <lineage>
        <taxon>Bacteria</taxon>
        <taxon>Pseudomonadati</taxon>
        <taxon>Pseudomonadota</taxon>
        <taxon>Alphaproteobacteria</taxon>
        <taxon>Hyphomicrobiales</taxon>
        <taxon>Afifellaceae</taxon>
        <taxon>Faunimonas</taxon>
    </lineage>
</organism>
<dbReference type="CDD" id="cd13536">
    <property type="entry name" value="PBP2_EcModA"/>
    <property type="match status" value="1"/>
</dbReference>
<dbReference type="Proteomes" id="UP000199647">
    <property type="component" value="Unassembled WGS sequence"/>
</dbReference>
<accession>A0A1H9NS72</accession>
<feature type="signal peptide" evidence="7">
    <location>
        <begin position="1"/>
        <end position="28"/>
    </location>
</feature>
<evidence type="ECO:0000256" key="4">
    <source>
        <dbReference type="ARBA" id="ARBA00022729"/>
    </source>
</evidence>
<feature type="binding site" evidence="6">
    <location>
        <position position="67"/>
    </location>
    <ligand>
        <name>molybdate</name>
        <dbReference type="ChEBI" id="CHEBI:36264"/>
    </ligand>
</feature>
<gene>
    <name evidence="8" type="ORF">SAMN05216548_11724</name>
</gene>
<evidence type="ECO:0000313" key="8">
    <source>
        <dbReference type="EMBL" id="SER38752.1"/>
    </source>
</evidence>
<proteinExistence type="inferred from homology"/>
<comment type="similarity">
    <text evidence="1">Belongs to the bacterial solute-binding protein ModA family.</text>
</comment>
<dbReference type="GO" id="GO:0046872">
    <property type="term" value="F:metal ion binding"/>
    <property type="evidence" value="ECO:0007669"/>
    <property type="project" value="UniProtKB-KW"/>
</dbReference>
<reference evidence="8 9" key="1">
    <citation type="submission" date="2016-10" db="EMBL/GenBank/DDBJ databases">
        <authorList>
            <person name="de Groot N.N."/>
        </authorList>
    </citation>
    <scope>NUCLEOTIDE SEQUENCE [LARGE SCALE GENOMIC DNA]</scope>
    <source>
        <strain evidence="8 9">A52C2</strain>
    </source>
</reference>
<dbReference type="InterPro" id="IPR050682">
    <property type="entry name" value="ModA/WtpA"/>
</dbReference>
<evidence type="ECO:0000256" key="7">
    <source>
        <dbReference type="SAM" id="SignalP"/>
    </source>
</evidence>
<dbReference type="FunFam" id="3.40.190.10:FF:000035">
    <property type="entry name" value="Molybdate ABC transporter substrate-binding protein"/>
    <property type="match status" value="1"/>
</dbReference>
<evidence type="ECO:0000256" key="3">
    <source>
        <dbReference type="ARBA" id="ARBA00022723"/>
    </source>
</evidence>
<feature type="binding site" evidence="6">
    <location>
        <position position="152"/>
    </location>
    <ligand>
        <name>molybdate</name>
        <dbReference type="ChEBI" id="CHEBI:36264"/>
    </ligand>
</feature>
<dbReference type="RefSeq" id="WP_346432155.1">
    <property type="nucleotide sequence ID" value="NZ_FOFG01000017.1"/>
</dbReference>
<keyword evidence="3 6" id="KW-0479">Metal-binding</keyword>
<dbReference type="SUPFAM" id="SSF53850">
    <property type="entry name" value="Periplasmic binding protein-like II"/>
    <property type="match status" value="1"/>
</dbReference>
<dbReference type="Gene3D" id="3.40.190.10">
    <property type="entry name" value="Periplasmic binding protein-like II"/>
    <property type="match status" value="2"/>
</dbReference>
<keyword evidence="2 6" id="KW-0500">Molybdenum</keyword>
<dbReference type="GO" id="GO:0030288">
    <property type="term" value="C:outer membrane-bounded periplasmic space"/>
    <property type="evidence" value="ECO:0007669"/>
    <property type="project" value="TreeGrafter"/>
</dbReference>
<feature type="chain" id="PRO_5011760958" evidence="7">
    <location>
        <begin position="29"/>
        <end position="262"/>
    </location>
</feature>
<sequence>MKRLISTLKLVAGIALICGGLPAGTAMAQGKSTVIFAAASMRNALDAAMADYKKNTGKDVKISYAGSSTLAKQIEQGAPADIFISADTQWMDYVDGKGLIDKATRKDVFGNALVMVAPKDSTKSVAIGPDMKLADLLGSDKLAMADTNAVPAGLYGKQALTKLGQWESVQGKIAQAADVRAALALVSRGEAPLGIVYATDAKADPKVKMVATFPADTHPPIVYPAALVKNAGLDAKAALDFIESDAASHFFKEQGFTFLPAY</sequence>
<dbReference type="AlphaFoldDB" id="A0A1H9NS72"/>
<evidence type="ECO:0000256" key="5">
    <source>
        <dbReference type="ARBA" id="ARBA00062515"/>
    </source>
</evidence>
<protein>
    <submittedName>
        <fullName evidence="8">Molybdate transport system substrate-binding protein</fullName>
    </submittedName>
</protein>
<dbReference type="InterPro" id="IPR005950">
    <property type="entry name" value="ModA"/>
</dbReference>
<dbReference type="PANTHER" id="PTHR30632:SF17">
    <property type="entry name" value="MOLYBDATE-BINDING PROTEIN MODA"/>
    <property type="match status" value="1"/>
</dbReference>
<dbReference type="PANTHER" id="PTHR30632">
    <property type="entry name" value="MOLYBDATE-BINDING PERIPLASMIC PROTEIN"/>
    <property type="match status" value="1"/>
</dbReference>
<dbReference type="NCBIfam" id="TIGR01256">
    <property type="entry name" value="modA"/>
    <property type="match status" value="1"/>
</dbReference>
<name>A0A1H9NS72_9HYPH</name>
<evidence type="ECO:0000256" key="6">
    <source>
        <dbReference type="PIRSR" id="PIRSR004846-1"/>
    </source>
</evidence>
<evidence type="ECO:0000313" key="9">
    <source>
        <dbReference type="Proteomes" id="UP000199647"/>
    </source>
</evidence>
<dbReference type="STRING" id="1855383.SAMN05216548_11724"/>
<evidence type="ECO:0000256" key="2">
    <source>
        <dbReference type="ARBA" id="ARBA00022505"/>
    </source>
</evidence>
<keyword evidence="9" id="KW-1185">Reference proteome</keyword>
<comment type="subunit">
    <text evidence="5">The complex is composed of two ATP-binding proteins (ModC), two transmembrane proteins (ModB) and a solute-binding protein (ModA).</text>
</comment>
<dbReference type="GO" id="GO:0030973">
    <property type="term" value="F:molybdate ion binding"/>
    <property type="evidence" value="ECO:0007669"/>
    <property type="project" value="TreeGrafter"/>
</dbReference>
<keyword evidence="4 7" id="KW-0732">Signal</keyword>
<dbReference type="GO" id="GO:1901359">
    <property type="term" value="F:tungstate binding"/>
    <property type="evidence" value="ECO:0007669"/>
    <property type="project" value="UniProtKB-ARBA"/>
</dbReference>
<feature type="binding site" evidence="6">
    <location>
        <position position="179"/>
    </location>
    <ligand>
        <name>molybdate</name>
        <dbReference type="ChEBI" id="CHEBI:36264"/>
    </ligand>
</feature>